<dbReference type="EMBL" id="KN817679">
    <property type="protein sequence ID" value="KJA14441.1"/>
    <property type="molecule type" value="Genomic_DNA"/>
</dbReference>
<dbReference type="OMA" id="HAMGHTK"/>
<protein>
    <submittedName>
        <fullName evidence="1">Uncharacterized protein</fullName>
    </submittedName>
</protein>
<dbReference type="AlphaFoldDB" id="A0A0D2NCV9"/>
<sequence length="90" mass="10221">YCMLRKPVFFTNTLFVIDTFHAMGHTKCGHAAFLNTYCEANPELLYINSSAAECGNGGILRVRKAVAYMSQERAIVLTKTFLSIWNRNRI</sequence>
<feature type="non-terminal residue" evidence="1">
    <location>
        <position position="90"/>
    </location>
</feature>
<name>A0A0D2NCV9_HYPSF</name>
<keyword evidence="2" id="KW-1185">Reference proteome</keyword>
<evidence type="ECO:0000313" key="2">
    <source>
        <dbReference type="Proteomes" id="UP000054270"/>
    </source>
</evidence>
<organism evidence="1 2">
    <name type="scientific">Hypholoma sublateritium (strain FD-334 SS-4)</name>
    <dbReference type="NCBI Taxonomy" id="945553"/>
    <lineage>
        <taxon>Eukaryota</taxon>
        <taxon>Fungi</taxon>
        <taxon>Dikarya</taxon>
        <taxon>Basidiomycota</taxon>
        <taxon>Agaricomycotina</taxon>
        <taxon>Agaricomycetes</taxon>
        <taxon>Agaricomycetidae</taxon>
        <taxon>Agaricales</taxon>
        <taxon>Agaricineae</taxon>
        <taxon>Strophariaceae</taxon>
        <taxon>Hypholoma</taxon>
    </lineage>
</organism>
<reference evidence="2" key="1">
    <citation type="submission" date="2014-04" db="EMBL/GenBank/DDBJ databases">
        <title>Evolutionary Origins and Diversification of the Mycorrhizal Mutualists.</title>
        <authorList>
            <consortium name="DOE Joint Genome Institute"/>
            <consortium name="Mycorrhizal Genomics Consortium"/>
            <person name="Kohler A."/>
            <person name="Kuo A."/>
            <person name="Nagy L.G."/>
            <person name="Floudas D."/>
            <person name="Copeland A."/>
            <person name="Barry K.W."/>
            <person name="Cichocki N."/>
            <person name="Veneault-Fourrey C."/>
            <person name="LaButti K."/>
            <person name="Lindquist E.A."/>
            <person name="Lipzen A."/>
            <person name="Lundell T."/>
            <person name="Morin E."/>
            <person name="Murat C."/>
            <person name="Riley R."/>
            <person name="Ohm R."/>
            <person name="Sun H."/>
            <person name="Tunlid A."/>
            <person name="Henrissat B."/>
            <person name="Grigoriev I.V."/>
            <person name="Hibbett D.S."/>
            <person name="Martin F."/>
        </authorList>
    </citation>
    <scope>NUCLEOTIDE SEQUENCE [LARGE SCALE GENOMIC DNA]</scope>
    <source>
        <strain evidence="2">FD-334 SS-4</strain>
    </source>
</reference>
<evidence type="ECO:0000313" key="1">
    <source>
        <dbReference type="EMBL" id="KJA14441.1"/>
    </source>
</evidence>
<gene>
    <name evidence="1" type="ORF">HYPSUDRAFT_117360</name>
</gene>
<proteinExistence type="predicted"/>
<feature type="non-terminal residue" evidence="1">
    <location>
        <position position="1"/>
    </location>
</feature>
<dbReference type="Proteomes" id="UP000054270">
    <property type="component" value="Unassembled WGS sequence"/>
</dbReference>
<accession>A0A0D2NCV9</accession>
<dbReference type="OrthoDB" id="5598737at2759"/>